<evidence type="ECO:0000256" key="8">
    <source>
        <dbReference type="ARBA" id="ARBA00023268"/>
    </source>
</evidence>
<protein>
    <recommendedName>
        <fullName evidence="9">Beta-ketoacyl synthase-like N-terminal domain-containing protein</fullName>
    </recommendedName>
</protein>
<evidence type="ECO:0000256" key="2">
    <source>
        <dbReference type="ARBA" id="ARBA00022516"/>
    </source>
</evidence>
<dbReference type="InterPro" id="IPR014030">
    <property type="entry name" value="Ketoacyl_synth_N"/>
</dbReference>
<dbReference type="InterPro" id="IPR050091">
    <property type="entry name" value="PKS_NRPS_Biosynth_Enz"/>
</dbReference>
<evidence type="ECO:0000256" key="1">
    <source>
        <dbReference type="ARBA" id="ARBA00022450"/>
    </source>
</evidence>
<dbReference type="PANTHER" id="PTHR43775:SF7">
    <property type="entry name" value="FATTY ACID SYNTHASE"/>
    <property type="match status" value="1"/>
</dbReference>
<evidence type="ECO:0000256" key="7">
    <source>
        <dbReference type="ARBA" id="ARBA00023160"/>
    </source>
</evidence>
<evidence type="ECO:0000259" key="9">
    <source>
        <dbReference type="Pfam" id="PF00109"/>
    </source>
</evidence>
<dbReference type="Proteomes" id="UP001430953">
    <property type="component" value="Unassembled WGS sequence"/>
</dbReference>
<keyword evidence="7" id="KW-0275">Fatty acid biosynthesis</keyword>
<gene>
    <name evidence="10" type="ORF">PUN28_008255</name>
</gene>
<reference evidence="10 11" key="1">
    <citation type="submission" date="2023-03" db="EMBL/GenBank/DDBJ databases">
        <title>High recombination rates correlate with genetic variation in Cardiocondyla obscurior ants.</title>
        <authorList>
            <person name="Errbii M."/>
        </authorList>
    </citation>
    <scope>NUCLEOTIDE SEQUENCE [LARGE SCALE GENOMIC DNA]</scope>
    <source>
        <strain evidence="10">Alpha-2009</strain>
        <tissue evidence="10">Whole body</tissue>
    </source>
</reference>
<feature type="domain" description="Beta-ketoacyl synthase-like N-terminal" evidence="9">
    <location>
        <begin position="27"/>
        <end position="92"/>
    </location>
</feature>
<dbReference type="GO" id="GO:0004312">
    <property type="term" value="F:fatty acid synthase activity"/>
    <property type="evidence" value="ECO:0007669"/>
    <property type="project" value="TreeGrafter"/>
</dbReference>
<keyword evidence="1" id="KW-0596">Phosphopantetheine</keyword>
<name>A0AAW2FWS7_9HYME</name>
<dbReference type="GO" id="GO:0006633">
    <property type="term" value="P:fatty acid biosynthetic process"/>
    <property type="evidence" value="ECO:0007669"/>
    <property type="project" value="UniProtKB-KW"/>
</dbReference>
<dbReference type="Gene3D" id="3.40.47.10">
    <property type="match status" value="1"/>
</dbReference>
<keyword evidence="2" id="KW-0444">Lipid biosynthesis</keyword>
<dbReference type="SUPFAM" id="SSF53901">
    <property type="entry name" value="Thiolase-like"/>
    <property type="match status" value="1"/>
</dbReference>
<dbReference type="InterPro" id="IPR016039">
    <property type="entry name" value="Thiolase-like"/>
</dbReference>
<dbReference type="Pfam" id="PF00109">
    <property type="entry name" value="ketoacyl-synt"/>
    <property type="match status" value="1"/>
</dbReference>
<comment type="caution">
    <text evidence="10">The sequence shown here is derived from an EMBL/GenBank/DDBJ whole genome shotgun (WGS) entry which is preliminary data.</text>
</comment>
<sequence length="106" mass="12445">MFTKRLRTVIYNRICNCIRFFHDAPERIGVINNINKFDSQFFNLSTTESHIMDPGMRMLLEHTYEAVVDAGMNPKELRKTRTSVITAISICESRPYFLFTSQVRHI</sequence>
<keyword evidence="8" id="KW-0511">Multifunctional enzyme</keyword>
<keyword evidence="4" id="KW-0521">NADP</keyword>
<evidence type="ECO:0000256" key="3">
    <source>
        <dbReference type="ARBA" id="ARBA00022832"/>
    </source>
</evidence>
<keyword evidence="3" id="KW-0276">Fatty acid metabolism</keyword>
<organism evidence="10 11">
    <name type="scientific">Cardiocondyla obscurior</name>
    <dbReference type="NCBI Taxonomy" id="286306"/>
    <lineage>
        <taxon>Eukaryota</taxon>
        <taxon>Metazoa</taxon>
        <taxon>Ecdysozoa</taxon>
        <taxon>Arthropoda</taxon>
        <taxon>Hexapoda</taxon>
        <taxon>Insecta</taxon>
        <taxon>Pterygota</taxon>
        <taxon>Neoptera</taxon>
        <taxon>Endopterygota</taxon>
        <taxon>Hymenoptera</taxon>
        <taxon>Apocrita</taxon>
        <taxon>Aculeata</taxon>
        <taxon>Formicoidea</taxon>
        <taxon>Formicidae</taxon>
        <taxon>Myrmicinae</taxon>
        <taxon>Cardiocondyla</taxon>
    </lineage>
</organism>
<accession>A0AAW2FWS7</accession>
<evidence type="ECO:0000256" key="4">
    <source>
        <dbReference type="ARBA" id="ARBA00022857"/>
    </source>
</evidence>
<keyword evidence="11" id="KW-1185">Reference proteome</keyword>
<evidence type="ECO:0000313" key="10">
    <source>
        <dbReference type="EMBL" id="KAL0120429.1"/>
    </source>
</evidence>
<dbReference type="AlphaFoldDB" id="A0AAW2FWS7"/>
<dbReference type="GO" id="GO:0016491">
    <property type="term" value="F:oxidoreductase activity"/>
    <property type="evidence" value="ECO:0007669"/>
    <property type="project" value="UniProtKB-KW"/>
</dbReference>
<keyword evidence="5" id="KW-0560">Oxidoreductase</keyword>
<evidence type="ECO:0000256" key="6">
    <source>
        <dbReference type="ARBA" id="ARBA00023098"/>
    </source>
</evidence>
<dbReference type="PANTHER" id="PTHR43775">
    <property type="entry name" value="FATTY ACID SYNTHASE"/>
    <property type="match status" value="1"/>
</dbReference>
<evidence type="ECO:0000313" key="11">
    <source>
        <dbReference type="Proteomes" id="UP001430953"/>
    </source>
</evidence>
<dbReference type="EMBL" id="JADYXP020000007">
    <property type="protein sequence ID" value="KAL0120429.1"/>
    <property type="molecule type" value="Genomic_DNA"/>
</dbReference>
<keyword evidence="6" id="KW-0443">Lipid metabolism</keyword>
<proteinExistence type="predicted"/>
<evidence type="ECO:0000256" key="5">
    <source>
        <dbReference type="ARBA" id="ARBA00023002"/>
    </source>
</evidence>